<dbReference type="Gene3D" id="3.90.1720.10">
    <property type="entry name" value="endopeptidase domain like (from Nostoc punctiforme)"/>
    <property type="match status" value="1"/>
</dbReference>
<protein>
    <submittedName>
        <fullName evidence="6">Putative endopeptidase</fullName>
        <ecNumber evidence="6">3.4.-.-</ecNumber>
    </submittedName>
</protein>
<sequence>MASGFGGGQIPRFPFSGGGPGGGFPGLGGAGLPGLGGAPSLAGLAPKLARDGDLKNAIVNAASQKLGTIYKWGGKGGPQDGGRVDCSGLTGFAYRKFGIDIGPDTYTQITKGVQVSPNDIQPADLIFCNFDNRGPGHVVMATGYGPHSRIIEASTAGAPVAFGHMPTGRIVVKRIVP</sequence>
<dbReference type="GO" id="GO:0008234">
    <property type="term" value="F:cysteine-type peptidase activity"/>
    <property type="evidence" value="ECO:0007669"/>
    <property type="project" value="UniProtKB-KW"/>
</dbReference>
<dbReference type="Pfam" id="PF00877">
    <property type="entry name" value="NLPC_P60"/>
    <property type="match status" value="1"/>
</dbReference>
<accession>A0A2S8BF37</accession>
<dbReference type="PANTHER" id="PTHR47359">
    <property type="entry name" value="PEPTIDOGLYCAN DL-ENDOPEPTIDASE CWLO"/>
    <property type="match status" value="1"/>
</dbReference>
<evidence type="ECO:0000259" key="5">
    <source>
        <dbReference type="PROSITE" id="PS51935"/>
    </source>
</evidence>
<reference evidence="6 7" key="1">
    <citation type="journal article" date="2017" name="Int. J. Syst. Evol. Microbiol.">
        <title>Mycobacterium talmoniae sp. nov., a slowly growing mycobacterium isolated from human respiratory samples.</title>
        <authorList>
            <person name="Davidson R.M."/>
            <person name="DeGroote M.A."/>
            <person name="Marola J.L."/>
            <person name="Buss S."/>
            <person name="Jones V."/>
            <person name="McNeil M.R."/>
            <person name="Freifeld A.G."/>
            <person name="Elaine Epperson L."/>
            <person name="Hasan N.A."/>
            <person name="Jackson M."/>
            <person name="Iwen P.C."/>
            <person name="Salfinger M."/>
            <person name="Strong M."/>
        </authorList>
    </citation>
    <scope>NUCLEOTIDE SEQUENCE [LARGE SCALE GENOMIC DNA]</scope>
    <source>
        <strain evidence="6 7">ATCC BAA-2683</strain>
    </source>
</reference>
<gene>
    <name evidence="6" type="ORF">C1Y40_04573</name>
</gene>
<evidence type="ECO:0000256" key="2">
    <source>
        <dbReference type="ARBA" id="ARBA00022670"/>
    </source>
</evidence>
<dbReference type="PROSITE" id="PS51935">
    <property type="entry name" value="NLPC_P60"/>
    <property type="match status" value="1"/>
</dbReference>
<dbReference type="Proteomes" id="UP000238296">
    <property type="component" value="Unassembled WGS sequence"/>
</dbReference>
<name>A0A2S8BF37_9MYCO</name>
<dbReference type="GO" id="GO:0006508">
    <property type="term" value="P:proteolysis"/>
    <property type="evidence" value="ECO:0007669"/>
    <property type="project" value="UniProtKB-KW"/>
</dbReference>
<evidence type="ECO:0000256" key="4">
    <source>
        <dbReference type="ARBA" id="ARBA00022807"/>
    </source>
</evidence>
<organism evidence="6 7">
    <name type="scientific">Mycobacterium talmoniae</name>
    <dbReference type="NCBI Taxonomy" id="1858794"/>
    <lineage>
        <taxon>Bacteria</taxon>
        <taxon>Bacillati</taxon>
        <taxon>Actinomycetota</taxon>
        <taxon>Actinomycetes</taxon>
        <taxon>Mycobacteriales</taxon>
        <taxon>Mycobacteriaceae</taxon>
        <taxon>Mycobacterium</taxon>
    </lineage>
</organism>
<evidence type="ECO:0000256" key="1">
    <source>
        <dbReference type="ARBA" id="ARBA00007074"/>
    </source>
</evidence>
<dbReference type="InterPro" id="IPR051794">
    <property type="entry name" value="PG_Endopeptidase_C40"/>
</dbReference>
<dbReference type="EMBL" id="PPEA01000657">
    <property type="protein sequence ID" value="PQM45249.1"/>
    <property type="molecule type" value="Genomic_DNA"/>
</dbReference>
<dbReference type="SUPFAM" id="SSF54001">
    <property type="entry name" value="Cysteine proteinases"/>
    <property type="match status" value="1"/>
</dbReference>
<dbReference type="InterPro" id="IPR038765">
    <property type="entry name" value="Papain-like_cys_pep_sf"/>
</dbReference>
<comment type="similarity">
    <text evidence="1">Belongs to the peptidase C40 family.</text>
</comment>
<dbReference type="PANTHER" id="PTHR47359:SF3">
    <property type="entry name" value="NLP_P60 DOMAIN-CONTAINING PROTEIN-RELATED"/>
    <property type="match status" value="1"/>
</dbReference>
<feature type="domain" description="NlpC/P60" evidence="5">
    <location>
        <begin position="52"/>
        <end position="177"/>
    </location>
</feature>
<proteinExistence type="inferred from homology"/>
<keyword evidence="2" id="KW-0645">Protease</keyword>
<comment type="caution">
    <text evidence="6">The sequence shown here is derived from an EMBL/GenBank/DDBJ whole genome shotgun (WGS) entry which is preliminary data.</text>
</comment>
<evidence type="ECO:0000256" key="3">
    <source>
        <dbReference type="ARBA" id="ARBA00022801"/>
    </source>
</evidence>
<dbReference type="InterPro" id="IPR000064">
    <property type="entry name" value="NLP_P60_dom"/>
</dbReference>
<evidence type="ECO:0000313" key="6">
    <source>
        <dbReference type="EMBL" id="PQM45249.1"/>
    </source>
</evidence>
<dbReference type="AlphaFoldDB" id="A0A2S8BF37"/>
<evidence type="ECO:0000313" key="7">
    <source>
        <dbReference type="Proteomes" id="UP000238296"/>
    </source>
</evidence>
<dbReference type="EC" id="3.4.-.-" evidence="6"/>
<keyword evidence="3 6" id="KW-0378">Hydrolase</keyword>
<keyword evidence="4" id="KW-0788">Thiol protease</keyword>